<dbReference type="EMBL" id="KV453847">
    <property type="protein sequence ID" value="ODV88103.1"/>
    <property type="molecule type" value="Genomic_DNA"/>
</dbReference>
<dbReference type="FunFam" id="1.20.5.110:FF:000004">
    <property type="entry name" value="Vesicle-associated membrane protein 7"/>
    <property type="match status" value="1"/>
</dbReference>
<evidence type="ECO:0000259" key="10">
    <source>
        <dbReference type="PROSITE" id="PS50892"/>
    </source>
</evidence>
<keyword evidence="2" id="KW-0813">Transport</keyword>
<dbReference type="OrthoDB" id="190375at2759"/>
<dbReference type="InterPro" id="IPR001388">
    <property type="entry name" value="Synaptobrevin-like"/>
</dbReference>
<feature type="domain" description="V-SNARE coiled-coil homology" evidence="10">
    <location>
        <begin position="190"/>
        <end position="250"/>
    </location>
</feature>
<dbReference type="InterPro" id="IPR051097">
    <property type="entry name" value="Synaptobrevin-like_transport"/>
</dbReference>
<dbReference type="PROSITE" id="PS50892">
    <property type="entry name" value="V_SNARE"/>
    <property type="match status" value="1"/>
</dbReference>
<keyword evidence="3 9" id="KW-0812">Transmembrane</keyword>
<dbReference type="AlphaFoldDB" id="A0A1E4T8P0"/>
<evidence type="ECO:0000256" key="7">
    <source>
        <dbReference type="ARBA" id="ARBA00046280"/>
    </source>
</evidence>
<keyword evidence="4" id="KW-0653">Protein transport</keyword>
<keyword evidence="5 9" id="KW-1133">Transmembrane helix</keyword>
<dbReference type="CDD" id="cd15843">
    <property type="entry name" value="R-SNARE"/>
    <property type="match status" value="1"/>
</dbReference>
<dbReference type="SUPFAM" id="SSF58038">
    <property type="entry name" value="SNARE fusion complex"/>
    <property type="match status" value="1"/>
</dbReference>
<dbReference type="PANTHER" id="PTHR21136">
    <property type="entry name" value="SNARE PROTEINS"/>
    <property type="match status" value="1"/>
</dbReference>
<evidence type="ECO:0000313" key="11">
    <source>
        <dbReference type="EMBL" id="ODV88103.1"/>
    </source>
</evidence>
<name>A0A1E4T8P0_9ASCO</name>
<evidence type="ECO:0000256" key="1">
    <source>
        <dbReference type="ARBA" id="ARBA00008025"/>
    </source>
</evidence>
<organism evidence="11 12">
    <name type="scientific">[Candida] arabinofermentans NRRL YB-2248</name>
    <dbReference type="NCBI Taxonomy" id="983967"/>
    <lineage>
        <taxon>Eukaryota</taxon>
        <taxon>Fungi</taxon>
        <taxon>Dikarya</taxon>
        <taxon>Ascomycota</taxon>
        <taxon>Saccharomycotina</taxon>
        <taxon>Pichiomycetes</taxon>
        <taxon>Pichiales</taxon>
        <taxon>Pichiaceae</taxon>
        <taxon>Ogataea</taxon>
        <taxon>Ogataea/Candida clade</taxon>
    </lineage>
</organism>
<dbReference type="GO" id="GO:0016020">
    <property type="term" value="C:membrane"/>
    <property type="evidence" value="ECO:0007669"/>
    <property type="project" value="InterPro"/>
</dbReference>
<evidence type="ECO:0000256" key="6">
    <source>
        <dbReference type="ARBA" id="ARBA00023136"/>
    </source>
</evidence>
<keyword evidence="6 9" id="KW-0472">Membrane</keyword>
<dbReference type="GO" id="GO:0005737">
    <property type="term" value="C:cytoplasm"/>
    <property type="evidence" value="ECO:0007669"/>
    <property type="project" value="UniProtKB-ARBA"/>
</dbReference>
<dbReference type="Pfam" id="PF00957">
    <property type="entry name" value="Synaptobrevin"/>
    <property type="match status" value="1"/>
</dbReference>
<dbReference type="PANTHER" id="PTHR21136:SF168">
    <property type="entry name" value="VESICLE-ASSOCIATED MEMBRANE PROTEIN 9"/>
    <property type="match status" value="1"/>
</dbReference>
<comment type="similarity">
    <text evidence="1">Belongs to the synaptobrevin family.</text>
</comment>
<dbReference type="GO" id="GO:0015031">
    <property type="term" value="P:protein transport"/>
    <property type="evidence" value="ECO:0007669"/>
    <property type="project" value="UniProtKB-KW"/>
</dbReference>
<accession>A0A1E4T8P0</accession>
<dbReference type="GO" id="GO:0012505">
    <property type="term" value="C:endomembrane system"/>
    <property type="evidence" value="ECO:0007669"/>
    <property type="project" value="UniProtKB-SubCell"/>
</dbReference>
<dbReference type="Proteomes" id="UP000094801">
    <property type="component" value="Unassembled WGS sequence"/>
</dbReference>
<feature type="transmembrane region" description="Helical" evidence="9">
    <location>
        <begin position="247"/>
        <end position="270"/>
    </location>
</feature>
<dbReference type="Gene3D" id="1.20.5.110">
    <property type="match status" value="1"/>
</dbReference>
<evidence type="ECO:0000256" key="3">
    <source>
        <dbReference type="ARBA" id="ARBA00022692"/>
    </source>
</evidence>
<evidence type="ECO:0000256" key="9">
    <source>
        <dbReference type="SAM" id="Phobius"/>
    </source>
</evidence>
<protein>
    <recommendedName>
        <fullName evidence="10">V-SNARE coiled-coil homology domain-containing protein</fullName>
    </recommendedName>
</protein>
<evidence type="ECO:0000256" key="8">
    <source>
        <dbReference type="PROSITE-ProRule" id="PRU00290"/>
    </source>
</evidence>
<keyword evidence="8" id="KW-0175">Coiled coil</keyword>
<evidence type="ECO:0000256" key="5">
    <source>
        <dbReference type="ARBA" id="ARBA00022989"/>
    </source>
</evidence>
<evidence type="ECO:0000256" key="4">
    <source>
        <dbReference type="ARBA" id="ARBA00022927"/>
    </source>
</evidence>
<gene>
    <name evidence="11" type="ORF">CANARDRAFT_5404</name>
</gene>
<dbReference type="STRING" id="983967.A0A1E4T8P0"/>
<evidence type="ECO:0000256" key="2">
    <source>
        <dbReference type="ARBA" id="ARBA00022448"/>
    </source>
</evidence>
<proteinExistence type="inferred from homology"/>
<sequence length="340" mass="38644">MTTPINEDIDTSVIYSSLSINSTTLYTYDNTTFTSKLNINYSELISKNLGVINSIQDSRMNDYKISNNLILNNSLPANATAAVGTSNTPSPASTQNEYVSLVLYYNKKLMKNNDLITIIILCNDRILKNFVYNLLDKLMVTYLSDYYDEEDANNSRSYSNGSNDNFEFKIKLKEIINDEEAKLKKLTADYGSTVTDEIDEVRELMNENIDKILSRGENLNSLITKTSNLNSSANSFRRRTVMIKRKFWWSNVRFVVLIASIIGLLIYLFIGLECGLPFYGKCLHPSKPKQPSHPQYPKYPEEPEEALLPDSQDEIEVKQNFEIYVADTHFNGVDASTGLL</sequence>
<evidence type="ECO:0000313" key="12">
    <source>
        <dbReference type="Proteomes" id="UP000094801"/>
    </source>
</evidence>
<reference evidence="12" key="1">
    <citation type="submission" date="2016-04" db="EMBL/GenBank/DDBJ databases">
        <title>Comparative genomics of biotechnologically important yeasts.</title>
        <authorList>
            <consortium name="DOE Joint Genome Institute"/>
            <person name="Riley R."/>
            <person name="Haridas S."/>
            <person name="Wolfe K.H."/>
            <person name="Lopes M.R."/>
            <person name="Hittinger C.T."/>
            <person name="Goker M."/>
            <person name="Salamov A."/>
            <person name="Wisecaver J."/>
            <person name="Long T.M."/>
            <person name="Aerts A.L."/>
            <person name="Barry K."/>
            <person name="Choi C."/>
            <person name="Clum A."/>
            <person name="Coughlan A.Y."/>
            <person name="Deshpande S."/>
            <person name="Douglass A.P."/>
            <person name="Hanson S.J."/>
            <person name="Klenk H.-P."/>
            <person name="Labutti K."/>
            <person name="Lapidus A."/>
            <person name="Lindquist E."/>
            <person name="Lipzen A."/>
            <person name="Meier-Kolthoff J.P."/>
            <person name="Ohm R.A."/>
            <person name="Otillar R.P."/>
            <person name="Pangilinan J."/>
            <person name="Peng Y."/>
            <person name="Rokas A."/>
            <person name="Rosa C.A."/>
            <person name="Scheuner C."/>
            <person name="Sibirny A.A."/>
            <person name="Slot J.C."/>
            <person name="Stielow J.B."/>
            <person name="Sun H."/>
            <person name="Kurtzman C.P."/>
            <person name="Blackwell M."/>
            <person name="Grigoriev I.V."/>
            <person name="Jeffries T.W."/>
        </authorList>
    </citation>
    <scope>NUCLEOTIDE SEQUENCE [LARGE SCALE GENOMIC DNA]</scope>
    <source>
        <strain evidence="12">NRRL YB-2248</strain>
    </source>
</reference>
<comment type="subcellular location">
    <subcellularLocation>
        <location evidence="7">Endomembrane system</location>
        <topology evidence="7">Single-pass type IV membrane protein</topology>
    </subcellularLocation>
</comment>
<keyword evidence="12" id="KW-1185">Reference proteome</keyword>
<dbReference type="GO" id="GO:0016192">
    <property type="term" value="P:vesicle-mediated transport"/>
    <property type="evidence" value="ECO:0007669"/>
    <property type="project" value="InterPro"/>
</dbReference>
<dbReference type="PRINTS" id="PR00219">
    <property type="entry name" value="SYNAPTOBREVN"/>
</dbReference>
<dbReference type="InterPro" id="IPR042855">
    <property type="entry name" value="V_SNARE_CC"/>
</dbReference>